<evidence type="ECO:0000259" key="1">
    <source>
        <dbReference type="Pfam" id="PF03551"/>
    </source>
</evidence>
<keyword evidence="3" id="KW-1185">Reference proteome</keyword>
<dbReference type="PANTHER" id="PTHR33169:SF14">
    <property type="entry name" value="TRANSCRIPTIONAL REGULATOR RV3488"/>
    <property type="match status" value="1"/>
</dbReference>
<accession>A0ABS8GBN5</accession>
<sequence length="114" mass="12412">MDTQQRPLGEFEQTVLLSILRVGNRSYGVEIRQTLLAQIHRDVAIGALYTTLARLEDKGLVTSQMGEATAQRGGRAKKYYSVTAQGQSALKASLRNLRTLAEGLDMLRGAPGHG</sequence>
<comment type="caution">
    <text evidence="2">The sequence shown here is derived from an EMBL/GenBank/DDBJ whole genome shotgun (WGS) entry which is preliminary data.</text>
</comment>
<evidence type="ECO:0000313" key="2">
    <source>
        <dbReference type="EMBL" id="MCC2617995.1"/>
    </source>
</evidence>
<dbReference type="InterPro" id="IPR036390">
    <property type="entry name" value="WH_DNA-bd_sf"/>
</dbReference>
<protein>
    <submittedName>
        <fullName evidence="2">PadR family transcriptional regulator</fullName>
    </submittedName>
</protein>
<dbReference type="InterPro" id="IPR005149">
    <property type="entry name" value="Tscrpt_reg_PadR_N"/>
</dbReference>
<dbReference type="EMBL" id="JAJEWP010000006">
    <property type="protein sequence ID" value="MCC2617995.1"/>
    <property type="molecule type" value="Genomic_DNA"/>
</dbReference>
<proteinExistence type="predicted"/>
<dbReference type="PANTHER" id="PTHR33169">
    <property type="entry name" value="PADR-FAMILY TRANSCRIPTIONAL REGULATOR"/>
    <property type="match status" value="1"/>
</dbReference>
<gene>
    <name evidence="2" type="ORF">LJ739_17205</name>
</gene>
<dbReference type="Proteomes" id="UP001520878">
    <property type="component" value="Unassembled WGS sequence"/>
</dbReference>
<dbReference type="RefSeq" id="WP_229162446.1">
    <property type="nucleotide sequence ID" value="NZ_JAJEWP010000006.1"/>
</dbReference>
<name>A0ABS8GBN5_9ALTE</name>
<dbReference type="SUPFAM" id="SSF46785">
    <property type="entry name" value="Winged helix' DNA-binding domain"/>
    <property type="match status" value="1"/>
</dbReference>
<reference evidence="2 3" key="1">
    <citation type="submission" date="2021-10" db="EMBL/GenBank/DDBJ databases">
        <title>Draft genome of Aestuariibacter halophilus JC2043.</title>
        <authorList>
            <person name="Emsley S.A."/>
            <person name="Pfannmuller K.M."/>
            <person name="Ushijima B."/>
            <person name="Saw J.H."/>
            <person name="Videau P."/>
        </authorList>
    </citation>
    <scope>NUCLEOTIDE SEQUENCE [LARGE SCALE GENOMIC DNA]</scope>
    <source>
        <strain evidence="2 3">JC2043</strain>
    </source>
</reference>
<dbReference type="Gene3D" id="1.10.10.10">
    <property type="entry name" value="Winged helix-like DNA-binding domain superfamily/Winged helix DNA-binding domain"/>
    <property type="match status" value="1"/>
</dbReference>
<dbReference type="InterPro" id="IPR036388">
    <property type="entry name" value="WH-like_DNA-bd_sf"/>
</dbReference>
<feature type="domain" description="Transcription regulator PadR N-terminal" evidence="1">
    <location>
        <begin position="16"/>
        <end position="91"/>
    </location>
</feature>
<evidence type="ECO:0000313" key="3">
    <source>
        <dbReference type="Proteomes" id="UP001520878"/>
    </source>
</evidence>
<dbReference type="InterPro" id="IPR052509">
    <property type="entry name" value="Metal_resp_DNA-bind_regulator"/>
</dbReference>
<organism evidence="2 3">
    <name type="scientific">Fluctibacter halophilus</name>
    <dbReference type="NCBI Taxonomy" id="226011"/>
    <lineage>
        <taxon>Bacteria</taxon>
        <taxon>Pseudomonadati</taxon>
        <taxon>Pseudomonadota</taxon>
        <taxon>Gammaproteobacteria</taxon>
        <taxon>Alteromonadales</taxon>
        <taxon>Alteromonadaceae</taxon>
        <taxon>Fluctibacter</taxon>
    </lineage>
</organism>
<dbReference type="Pfam" id="PF03551">
    <property type="entry name" value="PadR"/>
    <property type="match status" value="1"/>
</dbReference>